<comment type="caution">
    <text evidence="1">The sequence shown here is derived from an EMBL/GenBank/DDBJ whole genome shotgun (WGS) entry which is preliminary data.</text>
</comment>
<dbReference type="RefSeq" id="WP_100130517.1">
    <property type="nucleotide sequence ID" value="NZ_CADDYJ010000002.1"/>
</dbReference>
<protein>
    <submittedName>
        <fullName evidence="1">Uncharacterized protein</fullName>
    </submittedName>
</protein>
<evidence type="ECO:0000313" key="1">
    <source>
        <dbReference type="EMBL" id="PIT70408.1"/>
    </source>
</evidence>
<name>A0A2M6UW32_9HYPH</name>
<dbReference type="Proteomes" id="UP000230791">
    <property type="component" value="Unassembled WGS sequence"/>
</dbReference>
<accession>A0A2M6UW32</accession>
<dbReference type="OrthoDB" id="7922704at2"/>
<organism evidence="1 2">
    <name type="scientific">Bartonella tribocorum</name>
    <dbReference type="NCBI Taxonomy" id="85701"/>
    <lineage>
        <taxon>Bacteria</taxon>
        <taxon>Pseudomonadati</taxon>
        <taxon>Pseudomonadota</taxon>
        <taxon>Alphaproteobacteria</taxon>
        <taxon>Hyphomicrobiales</taxon>
        <taxon>Bartonellaceae</taxon>
        <taxon>Bartonella</taxon>
    </lineage>
</organism>
<evidence type="ECO:0000313" key="2">
    <source>
        <dbReference type="Proteomes" id="UP000230791"/>
    </source>
</evidence>
<sequence length="204" mass="24237">MYHKELFIRVAVSSTAFFFSSMTEIIKCSTQTSSHLSDSHESVVKGKYILSLYKLWQYAAKNKPSPYNEGIIHYNNKRYSLIKQIFTSYKCSLKRFLQLKNHIKQATSIKFQGPLLLKARIFFRHINNIDWRRLTYFIPSIDLVCWIFKDISNLLRKEKNNNNREYSKLNNSILQICKIKKQRENVPSKTGIYINKILYNKVYC</sequence>
<dbReference type="EMBL" id="NJPP01000010">
    <property type="protein sequence ID" value="PIT70408.1"/>
    <property type="molecule type" value="Genomic_DNA"/>
</dbReference>
<dbReference type="AlphaFoldDB" id="A0A2M6UW32"/>
<gene>
    <name evidence="1" type="ORF">CEV08_04285</name>
</gene>
<reference evidence="1 2" key="1">
    <citation type="submission" date="2017-06" db="EMBL/GenBank/DDBJ databases">
        <title>Draft genome of Bartonella tribocorum C635.</title>
        <authorList>
            <person name="Hadjadj L."/>
            <person name="Jiyipong T."/>
            <person name="Diene S.M."/>
            <person name="Morand S."/>
            <person name="Rolain J.-M."/>
        </authorList>
    </citation>
    <scope>NUCLEOTIDE SEQUENCE [LARGE SCALE GENOMIC DNA]</scope>
    <source>
        <strain evidence="1 2">C635</strain>
    </source>
</reference>
<proteinExistence type="predicted"/>